<dbReference type="EMBL" id="JAFEKC020000005">
    <property type="protein sequence ID" value="KAK0514745.1"/>
    <property type="molecule type" value="Genomic_DNA"/>
</dbReference>
<sequence length="330" mass="38025">MDPYLDTIPDDRGEEIKSRVRERDGSDSANEERPTKRARANTDALLSPVTDDQNIEEPPKPENDLDNYDRERLRKGLRYINEAAKRKITPRTQEFLKLHKDAYKAALEAPNKASQAVVQAMDQVYYSAAFYLKSRSPEEHDRLMCYVKLRQLEFLANYGDYLGQELQEIRADLKAAAIGASSEIRQAAIELGPPQSWLDIADQLAGKDVNNLQKHINIACGVLGIDASHMSWLIKEWAQRNRMFHNQIRQHISDCHFVSLAEQLCRDLKELVNVAPDQETAVKYERVLLSIQEEYFDVKSRDDPQYWIPNEKASKLIEEKVARDKKKAKK</sequence>
<reference evidence="2" key="1">
    <citation type="submission" date="2023-03" db="EMBL/GenBank/DDBJ databases">
        <title>Complete genome of Cladonia borealis.</title>
        <authorList>
            <person name="Park H."/>
        </authorList>
    </citation>
    <scope>NUCLEOTIDE SEQUENCE</scope>
    <source>
        <strain evidence="2">ANT050790</strain>
    </source>
</reference>
<organism evidence="2 3">
    <name type="scientific">Cladonia borealis</name>
    <dbReference type="NCBI Taxonomy" id="184061"/>
    <lineage>
        <taxon>Eukaryota</taxon>
        <taxon>Fungi</taxon>
        <taxon>Dikarya</taxon>
        <taxon>Ascomycota</taxon>
        <taxon>Pezizomycotina</taxon>
        <taxon>Lecanoromycetes</taxon>
        <taxon>OSLEUM clade</taxon>
        <taxon>Lecanoromycetidae</taxon>
        <taxon>Lecanorales</taxon>
        <taxon>Lecanorineae</taxon>
        <taxon>Cladoniaceae</taxon>
        <taxon>Cladonia</taxon>
    </lineage>
</organism>
<dbReference type="Proteomes" id="UP001166286">
    <property type="component" value="Unassembled WGS sequence"/>
</dbReference>
<feature type="compositionally biased region" description="Basic and acidic residues" evidence="1">
    <location>
        <begin position="57"/>
        <end position="70"/>
    </location>
</feature>
<gene>
    <name evidence="2" type="ORF">JMJ35_003362</name>
</gene>
<keyword evidence="3" id="KW-1185">Reference proteome</keyword>
<feature type="compositionally biased region" description="Basic and acidic residues" evidence="1">
    <location>
        <begin position="9"/>
        <end position="35"/>
    </location>
</feature>
<evidence type="ECO:0000313" key="2">
    <source>
        <dbReference type="EMBL" id="KAK0514745.1"/>
    </source>
</evidence>
<comment type="caution">
    <text evidence="2">The sequence shown here is derived from an EMBL/GenBank/DDBJ whole genome shotgun (WGS) entry which is preliminary data.</text>
</comment>
<proteinExistence type="predicted"/>
<evidence type="ECO:0000256" key="1">
    <source>
        <dbReference type="SAM" id="MobiDB-lite"/>
    </source>
</evidence>
<protein>
    <submittedName>
        <fullName evidence="2">Uncharacterized protein</fullName>
    </submittedName>
</protein>
<dbReference type="AlphaFoldDB" id="A0AA39R6K5"/>
<evidence type="ECO:0000313" key="3">
    <source>
        <dbReference type="Proteomes" id="UP001166286"/>
    </source>
</evidence>
<feature type="region of interest" description="Disordered" evidence="1">
    <location>
        <begin position="1"/>
        <end position="70"/>
    </location>
</feature>
<name>A0AA39R6K5_9LECA</name>
<accession>A0AA39R6K5</accession>